<proteinExistence type="inferred from homology"/>
<keyword evidence="3" id="KW-0482">Metalloprotease</keyword>
<dbReference type="RefSeq" id="WP_020843047.1">
    <property type="nucleotide sequence ID" value="NZ_CP041676.1"/>
</dbReference>
<keyword evidence="3" id="KW-0378">Hydrolase</keyword>
<feature type="domain" description="CAAX prenyl protease 2/Lysostaphin resistance protein A-like" evidence="2">
    <location>
        <begin position="114"/>
        <end position="213"/>
    </location>
</feature>
<dbReference type="GO" id="GO:0004175">
    <property type="term" value="F:endopeptidase activity"/>
    <property type="evidence" value="ECO:0007669"/>
    <property type="project" value="UniProtKB-ARBA"/>
</dbReference>
<protein>
    <submittedName>
        <fullName evidence="3">CPBP family intramembrane metalloprotease</fullName>
    </submittedName>
</protein>
<gene>
    <name evidence="3" type="ORF">FOD75_06315</name>
</gene>
<comment type="similarity">
    <text evidence="1">Belongs to the UPF0177 family.</text>
</comment>
<reference evidence="3 4" key="1">
    <citation type="submission" date="2019-07" db="EMBL/GenBank/DDBJ databases">
        <title>Gastrointestinal microbiota of Peromyscus leucopus, the white-footed mouse.</title>
        <authorList>
            <person name="Milovic A."/>
            <person name="Bassam K."/>
            <person name="Barbour A.G."/>
        </authorList>
    </citation>
    <scope>NUCLEOTIDE SEQUENCE [LARGE SCALE GENOMIC DNA]</scope>
    <source>
        <strain evidence="3 4">LL7</strain>
    </source>
</reference>
<dbReference type="GO" id="GO:0006508">
    <property type="term" value="P:proteolysis"/>
    <property type="evidence" value="ECO:0007669"/>
    <property type="project" value="UniProtKB-KW"/>
</dbReference>
<dbReference type="GO" id="GO:0008237">
    <property type="term" value="F:metallopeptidase activity"/>
    <property type="evidence" value="ECO:0007669"/>
    <property type="project" value="UniProtKB-KW"/>
</dbReference>
<evidence type="ECO:0000256" key="1">
    <source>
        <dbReference type="ARBA" id="ARBA00009067"/>
    </source>
</evidence>
<dbReference type="AlphaFoldDB" id="A0A1C1ZDH5"/>
<evidence type="ECO:0000313" key="3">
    <source>
        <dbReference type="EMBL" id="QDR72724.1"/>
    </source>
</evidence>
<dbReference type="Proteomes" id="UP000316394">
    <property type="component" value="Chromosome"/>
</dbReference>
<keyword evidence="3" id="KW-0645">Protease</keyword>
<dbReference type="GO" id="GO:0080120">
    <property type="term" value="P:CAAX-box protein maturation"/>
    <property type="evidence" value="ECO:0007669"/>
    <property type="project" value="UniProtKB-ARBA"/>
</dbReference>
<evidence type="ECO:0000313" key="4">
    <source>
        <dbReference type="Proteomes" id="UP000316394"/>
    </source>
</evidence>
<dbReference type="InterPro" id="IPR003675">
    <property type="entry name" value="Rce1/LyrA-like_dom"/>
</dbReference>
<organism evidence="3 4">
    <name type="scientific">Limosilactobacillus reuteri</name>
    <name type="common">Lactobacillus reuteri</name>
    <dbReference type="NCBI Taxonomy" id="1598"/>
    <lineage>
        <taxon>Bacteria</taxon>
        <taxon>Bacillati</taxon>
        <taxon>Bacillota</taxon>
        <taxon>Bacilli</taxon>
        <taxon>Lactobacillales</taxon>
        <taxon>Lactobacillaceae</taxon>
        <taxon>Limosilactobacillus</taxon>
    </lineage>
</organism>
<dbReference type="Pfam" id="PF02517">
    <property type="entry name" value="Rce1-like"/>
    <property type="match status" value="1"/>
</dbReference>
<accession>A0A1C1ZDH5</accession>
<name>A0A1C1ZDH5_LIMRT</name>
<dbReference type="EMBL" id="CP041676">
    <property type="protein sequence ID" value="QDR72724.1"/>
    <property type="molecule type" value="Genomic_DNA"/>
</dbReference>
<sequence length="222" mass="25177">MNKERVLALLRGDGFTVFAYFLSLIIASALLPVLGTKIALVQEGLLALLMVLLFLLHRDTLWTKLSGKLVIKSVLYGLLAVLIELVLIIITVLITKVSIQSHNTSAVFSMIKGFPVFALYTVVIAPIVEELVFRQSFFNLCQFINWRIIKSSSKRARIFKWIISAFVTAIIFASLHADIEVWEYVLISLFLQWLLHHYKDIRVCMIAHGIFNLSTLLLLMAL</sequence>
<evidence type="ECO:0000259" key="2">
    <source>
        <dbReference type="Pfam" id="PF02517"/>
    </source>
</evidence>